<evidence type="ECO:0000313" key="15">
    <source>
        <dbReference type="Proteomes" id="UP000198929"/>
    </source>
</evidence>
<dbReference type="Proteomes" id="UP000198929">
    <property type="component" value="Unassembled WGS sequence"/>
</dbReference>
<keyword evidence="8 10" id="KW-0624">Polysaccharide degradation</keyword>
<evidence type="ECO:0000256" key="1">
    <source>
        <dbReference type="ARBA" id="ARBA00000681"/>
    </source>
</evidence>
<feature type="transmembrane region" description="Helical" evidence="12">
    <location>
        <begin position="463"/>
        <end position="489"/>
    </location>
</feature>
<dbReference type="Pfam" id="PF00331">
    <property type="entry name" value="Glyco_hydro_10"/>
    <property type="match status" value="1"/>
</dbReference>
<feature type="region of interest" description="Disordered" evidence="11">
    <location>
        <begin position="403"/>
        <end position="453"/>
    </location>
</feature>
<evidence type="ECO:0000256" key="10">
    <source>
        <dbReference type="RuleBase" id="RU361174"/>
    </source>
</evidence>
<dbReference type="InterPro" id="IPR001000">
    <property type="entry name" value="GH10_dom"/>
</dbReference>
<evidence type="ECO:0000256" key="7">
    <source>
        <dbReference type="ARBA" id="ARBA00023295"/>
    </source>
</evidence>
<keyword evidence="3 14" id="KW-0858">Xylan degradation</keyword>
<feature type="domain" description="GH10" evidence="13">
    <location>
        <begin position="81"/>
        <end position="388"/>
    </location>
</feature>
<feature type="compositionally biased region" description="Low complexity" evidence="11">
    <location>
        <begin position="434"/>
        <end position="446"/>
    </location>
</feature>
<evidence type="ECO:0000256" key="12">
    <source>
        <dbReference type="SAM" id="Phobius"/>
    </source>
</evidence>
<keyword evidence="6 10" id="KW-0119">Carbohydrate metabolism</keyword>
<reference evidence="15" key="1">
    <citation type="submission" date="2016-10" db="EMBL/GenBank/DDBJ databases">
        <authorList>
            <person name="Varghese N."/>
            <person name="Submissions S."/>
        </authorList>
    </citation>
    <scope>NUCLEOTIDE SEQUENCE [LARGE SCALE GENOMIC DNA]</scope>
    <source>
        <strain evidence="15">DSM 20524</strain>
    </source>
</reference>
<evidence type="ECO:0000256" key="11">
    <source>
        <dbReference type="SAM" id="MobiDB-lite"/>
    </source>
</evidence>
<dbReference type="PROSITE" id="PS51760">
    <property type="entry name" value="GH10_2"/>
    <property type="match status" value="1"/>
</dbReference>
<accession>A0A1H9UU93</accession>
<evidence type="ECO:0000256" key="8">
    <source>
        <dbReference type="ARBA" id="ARBA00023326"/>
    </source>
</evidence>
<keyword evidence="15" id="KW-1185">Reference proteome</keyword>
<dbReference type="GO" id="GO:0031176">
    <property type="term" value="F:endo-1,4-beta-xylanase activity"/>
    <property type="evidence" value="ECO:0007669"/>
    <property type="project" value="UniProtKB-EC"/>
</dbReference>
<evidence type="ECO:0000256" key="3">
    <source>
        <dbReference type="ARBA" id="ARBA00022651"/>
    </source>
</evidence>
<sequence>MYNRYTNIIVPAQRREDGKGHTIRATFGTNIALLLTLAIAFVTTGFSLPQASAQHNSLRSGNEDAPLIGTAVLVERELLEEPDADTLERRQTVKEQFDIVTPENEMKWLHIHPGHDQYDFTAADAIVEFAQDNNQQVRGHTLLWHHAVPQWVREDSKTWTCNDARRVMKDHVDTVVGRYAGRIHQWDVTNEILTDWSADKPIRLRTDTNPFLKACADEPEDFIADLFHWVHAADPDALLFMNDFNLEPVNAKSTAYYELAKRLRADGVPVHGVGTQSHLRAVTPLDDTVAENFKRFEDLGMHVAITELDVRVPTNGSEPVAGYERAHTQRYEDLLNICLDSPACVSLTVWGHHDGYVWANKQRRGEGWAGLMTESGQWKPAYYAMQRTLNNREGIPERNVILPRTDIVPGSSSSPFSSSELETPEAPDPSLTSAPDAPDATATHDAYSSSSSAPNELPLMGSWLLQIVGLIAPWLLNDLVLVFGPLFAFR</sequence>
<name>A0A1H9UU93_9CORY</name>
<keyword evidence="12" id="KW-0472">Membrane</keyword>
<feature type="active site" description="Nucleophile" evidence="9">
    <location>
        <position position="307"/>
    </location>
</feature>
<evidence type="ECO:0000256" key="5">
    <source>
        <dbReference type="ARBA" id="ARBA00022801"/>
    </source>
</evidence>
<dbReference type="Gene3D" id="3.20.20.80">
    <property type="entry name" value="Glycosidases"/>
    <property type="match status" value="1"/>
</dbReference>
<dbReference type="InterPro" id="IPR044846">
    <property type="entry name" value="GH10"/>
</dbReference>
<dbReference type="InterPro" id="IPR017853">
    <property type="entry name" value="GH"/>
</dbReference>
<feature type="transmembrane region" description="Helical" evidence="12">
    <location>
        <begin position="21"/>
        <end position="42"/>
    </location>
</feature>
<dbReference type="SUPFAM" id="SSF51445">
    <property type="entry name" value="(Trans)glycosidases"/>
    <property type="match status" value="1"/>
</dbReference>
<dbReference type="EMBL" id="FOGQ01000009">
    <property type="protein sequence ID" value="SES12911.1"/>
    <property type="molecule type" value="Genomic_DNA"/>
</dbReference>
<proteinExistence type="inferred from homology"/>
<dbReference type="GO" id="GO:0045493">
    <property type="term" value="P:xylan catabolic process"/>
    <property type="evidence" value="ECO:0007669"/>
    <property type="project" value="UniProtKB-KW"/>
</dbReference>
<keyword evidence="12" id="KW-1133">Transmembrane helix</keyword>
<keyword evidence="4" id="KW-0732">Signal</keyword>
<evidence type="ECO:0000256" key="6">
    <source>
        <dbReference type="ARBA" id="ARBA00023277"/>
    </source>
</evidence>
<evidence type="ECO:0000256" key="2">
    <source>
        <dbReference type="ARBA" id="ARBA00007495"/>
    </source>
</evidence>
<dbReference type="PROSITE" id="PS00591">
    <property type="entry name" value="GH10_1"/>
    <property type="match status" value="1"/>
</dbReference>
<dbReference type="EC" id="3.2.1.8" evidence="10"/>
<evidence type="ECO:0000256" key="4">
    <source>
        <dbReference type="ARBA" id="ARBA00022729"/>
    </source>
</evidence>
<dbReference type="AlphaFoldDB" id="A0A1H9UU93"/>
<keyword evidence="7 10" id="KW-0326">Glycosidase</keyword>
<comment type="similarity">
    <text evidence="2 10">Belongs to the glycosyl hydrolase 10 (cellulase F) family.</text>
</comment>
<dbReference type="PANTHER" id="PTHR31490:SF88">
    <property type="entry name" value="BETA-XYLANASE"/>
    <property type="match status" value="1"/>
</dbReference>
<dbReference type="PANTHER" id="PTHR31490">
    <property type="entry name" value="GLYCOSYL HYDROLASE"/>
    <property type="match status" value="1"/>
</dbReference>
<keyword evidence="5 10" id="KW-0378">Hydrolase</keyword>
<evidence type="ECO:0000256" key="9">
    <source>
        <dbReference type="PROSITE-ProRule" id="PRU10061"/>
    </source>
</evidence>
<keyword evidence="12" id="KW-0812">Transmembrane</keyword>
<evidence type="ECO:0000259" key="13">
    <source>
        <dbReference type="PROSITE" id="PS51760"/>
    </source>
</evidence>
<dbReference type="InterPro" id="IPR031158">
    <property type="entry name" value="GH10_AS"/>
</dbReference>
<organism evidence="14 15">
    <name type="scientific">Corynebacterium cystitidis DSM 20524</name>
    <dbReference type="NCBI Taxonomy" id="1121357"/>
    <lineage>
        <taxon>Bacteria</taxon>
        <taxon>Bacillati</taxon>
        <taxon>Actinomycetota</taxon>
        <taxon>Actinomycetes</taxon>
        <taxon>Mycobacteriales</taxon>
        <taxon>Corynebacteriaceae</taxon>
        <taxon>Corynebacterium</taxon>
    </lineage>
</organism>
<dbReference type="SMART" id="SM00633">
    <property type="entry name" value="Glyco_10"/>
    <property type="match status" value="1"/>
</dbReference>
<dbReference type="PRINTS" id="PR00134">
    <property type="entry name" value="GLHYDRLASE10"/>
</dbReference>
<gene>
    <name evidence="14" type="ORF">SAMN05661109_01927</name>
</gene>
<evidence type="ECO:0000313" key="14">
    <source>
        <dbReference type="EMBL" id="SES12911.1"/>
    </source>
</evidence>
<dbReference type="STRING" id="1121357.SAMN05661109_01927"/>
<comment type="catalytic activity">
    <reaction evidence="1 10">
        <text>Endohydrolysis of (1-&gt;4)-beta-D-xylosidic linkages in xylans.</text>
        <dbReference type="EC" id="3.2.1.8"/>
    </reaction>
</comment>
<protein>
    <recommendedName>
        <fullName evidence="10">Beta-xylanase</fullName>
        <ecNumber evidence="10">3.2.1.8</ecNumber>
    </recommendedName>
</protein>